<dbReference type="PROSITE" id="PS50928">
    <property type="entry name" value="ABC_TM1"/>
    <property type="match status" value="1"/>
</dbReference>
<evidence type="ECO:0000256" key="2">
    <source>
        <dbReference type="ARBA" id="ARBA00022448"/>
    </source>
</evidence>
<sequence length="316" mass="35260">MTDQLTGPLPDPFPVQSAGRKRSGRPNQLLRNLNAKIASIPMVLTALVIFLGGTVWTVVYSFTNSKLLPRAKFVGFDQYERLWAAPRWLVSIENLAIYGLFTLIFSLVIGFVLAALMDQKIRFENTFRTIFLYPFALSFIVTGLVWQWVLNPEFGIQSVVRSLGWTSFTFDPLYNSDIVIYGVLIAGLWQGTGLVMCLLLAGLRGIDEDIWKASRVDGIPMWRTYLFIVIPMMRPVFITTLVIIASGIVKVYDLVVAQTSGGPGIASEVPAKYVYDYMFQAQNLGQGFAASTMMLVTVAIIIIPWAYLEFGGKKRG</sequence>
<dbReference type="Pfam" id="PF00528">
    <property type="entry name" value="BPD_transp_1"/>
    <property type="match status" value="1"/>
</dbReference>
<protein>
    <submittedName>
        <fullName evidence="10">Sugar ABC transporter permease</fullName>
    </submittedName>
</protein>
<dbReference type="GO" id="GO:0005886">
    <property type="term" value="C:plasma membrane"/>
    <property type="evidence" value="ECO:0007669"/>
    <property type="project" value="UniProtKB-SubCell"/>
</dbReference>
<keyword evidence="2 7" id="KW-0813">Transport</keyword>
<dbReference type="RefSeq" id="WP_163899222.1">
    <property type="nucleotide sequence ID" value="NZ_CP048427.1"/>
</dbReference>
<accession>A0A6M1S1J1</accession>
<organism evidence="10 11">
    <name type="scientific">Rhizobium daejeonense</name>
    <dbReference type="NCBI Taxonomy" id="240521"/>
    <lineage>
        <taxon>Bacteria</taxon>
        <taxon>Pseudomonadati</taxon>
        <taxon>Pseudomonadota</taxon>
        <taxon>Alphaproteobacteria</taxon>
        <taxon>Hyphomicrobiales</taxon>
        <taxon>Rhizobiaceae</taxon>
        <taxon>Rhizobium/Agrobacterium group</taxon>
        <taxon>Rhizobium</taxon>
    </lineage>
</organism>
<comment type="similarity">
    <text evidence="7">Belongs to the binding-protein-dependent transport system permease family.</text>
</comment>
<comment type="caution">
    <text evidence="10">The sequence shown here is derived from an EMBL/GenBank/DDBJ whole genome shotgun (WGS) entry which is preliminary data.</text>
</comment>
<feature type="transmembrane region" description="Helical" evidence="7">
    <location>
        <begin position="37"/>
        <end position="59"/>
    </location>
</feature>
<evidence type="ECO:0000313" key="11">
    <source>
        <dbReference type="Proteomes" id="UP000477849"/>
    </source>
</evidence>
<dbReference type="EMBL" id="JAAKZH010000001">
    <property type="protein sequence ID" value="NGO63107.1"/>
    <property type="molecule type" value="Genomic_DNA"/>
</dbReference>
<dbReference type="CDD" id="cd06261">
    <property type="entry name" value="TM_PBP2"/>
    <property type="match status" value="1"/>
</dbReference>
<dbReference type="InterPro" id="IPR000515">
    <property type="entry name" value="MetI-like"/>
</dbReference>
<dbReference type="InterPro" id="IPR051393">
    <property type="entry name" value="ABC_transporter_permease"/>
</dbReference>
<feature type="region of interest" description="Disordered" evidence="8">
    <location>
        <begin position="1"/>
        <end position="25"/>
    </location>
</feature>
<evidence type="ECO:0000259" key="9">
    <source>
        <dbReference type="PROSITE" id="PS50928"/>
    </source>
</evidence>
<evidence type="ECO:0000256" key="3">
    <source>
        <dbReference type="ARBA" id="ARBA00022475"/>
    </source>
</evidence>
<keyword evidence="4 7" id="KW-0812">Transmembrane</keyword>
<dbReference type="Gene3D" id="1.10.3720.10">
    <property type="entry name" value="MetI-like"/>
    <property type="match status" value="1"/>
</dbReference>
<keyword evidence="11" id="KW-1185">Reference proteome</keyword>
<keyword evidence="5 7" id="KW-1133">Transmembrane helix</keyword>
<dbReference type="InterPro" id="IPR035906">
    <property type="entry name" value="MetI-like_sf"/>
</dbReference>
<name>A0A6M1S1J1_9HYPH</name>
<feature type="domain" description="ABC transmembrane type-1" evidence="9">
    <location>
        <begin position="92"/>
        <end position="307"/>
    </location>
</feature>
<evidence type="ECO:0000256" key="6">
    <source>
        <dbReference type="ARBA" id="ARBA00023136"/>
    </source>
</evidence>
<gene>
    <name evidence="10" type="ORF">G6N76_05430</name>
</gene>
<evidence type="ECO:0000256" key="4">
    <source>
        <dbReference type="ARBA" id="ARBA00022692"/>
    </source>
</evidence>
<evidence type="ECO:0000256" key="1">
    <source>
        <dbReference type="ARBA" id="ARBA00004651"/>
    </source>
</evidence>
<dbReference type="PANTHER" id="PTHR30193">
    <property type="entry name" value="ABC TRANSPORTER PERMEASE PROTEIN"/>
    <property type="match status" value="1"/>
</dbReference>
<dbReference type="Proteomes" id="UP000477849">
    <property type="component" value="Unassembled WGS sequence"/>
</dbReference>
<keyword evidence="3" id="KW-1003">Cell membrane</keyword>
<dbReference type="SUPFAM" id="SSF161098">
    <property type="entry name" value="MetI-like"/>
    <property type="match status" value="1"/>
</dbReference>
<reference evidence="10 11" key="1">
    <citation type="submission" date="2020-02" db="EMBL/GenBank/DDBJ databases">
        <title>Genome sequence of the type strain CCBAU10050 of Rhizobium daejeonense.</title>
        <authorList>
            <person name="Gao J."/>
            <person name="Sun J."/>
        </authorList>
    </citation>
    <scope>NUCLEOTIDE SEQUENCE [LARGE SCALE GENOMIC DNA]</scope>
    <source>
        <strain evidence="10 11">CCBAU10050</strain>
    </source>
</reference>
<feature type="transmembrane region" description="Helical" evidence="7">
    <location>
        <begin position="178"/>
        <end position="203"/>
    </location>
</feature>
<dbReference type="PANTHER" id="PTHR30193:SF42">
    <property type="entry name" value="ABC TRANSPORTER PERMEASE PROTEIN"/>
    <property type="match status" value="1"/>
</dbReference>
<dbReference type="AlphaFoldDB" id="A0A6M1S1J1"/>
<dbReference type="GO" id="GO:0055085">
    <property type="term" value="P:transmembrane transport"/>
    <property type="evidence" value="ECO:0007669"/>
    <property type="project" value="InterPro"/>
</dbReference>
<evidence type="ECO:0000313" key="10">
    <source>
        <dbReference type="EMBL" id="NGO63107.1"/>
    </source>
</evidence>
<feature type="transmembrane region" description="Helical" evidence="7">
    <location>
        <begin position="288"/>
        <end position="308"/>
    </location>
</feature>
<evidence type="ECO:0000256" key="5">
    <source>
        <dbReference type="ARBA" id="ARBA00022989"/>
    </source>
</evidence>
<evidence type="ECO:0000256" key="7">
    <source>
        <dbReference type="RuleBase" id="RU363032"/>
    </source>
</evidence>
<feature type="transmembrane region" description="Helical" evidence="7">
    <location>
        <begin position="129"/>
        <end position="149"/>
    </location>
</feature>
<feature type="transmembrane region" description="Helical" evidence="7">
    <location>
        <begin position="95"/>
        <end position="117"/>
    </location>
</feature>
<evidence type="ECO:0000256" key="8">
    <source>
        <dbReference type="SAM" id="MobiDB-lite"/>
    </source>
</evidence>
<feature type="transmembrane region" description="Helical" evidence="7">
    <location>
        <begin position="224"/>
        <end position="249"/>
    </location>
</feature>
<keyword evidence="6 7" id="KW-0472">Membrane</keyword>
<comment type="subcellular location">
    <subcellularLocation>
        <location evidence="1 7">Cell membrane</location>
        <topology evidence="1 7">Multi-pass membrane protein</topology>
    </subcellularLocation>
</comment>
<proteinExistence type="inferred from homology"/>